<organism evidence="6 7">
    <name type="scientific">Diploptera punctata</name>
    <name type="common">Pacific beetle cockroach</name>
    <dbReference type="NCBI Taxonomy" id="6984"/>
    <lineage>
        <taxon>Eukaryota</taxon>
        <taxon>Metazoa</taxon>
        <taxon>Ecdysozoa</taxon>
        <taxon>Arthropoda</taxon>
        <taxon>Hexapoda</taxon>
        <taxon>Insecta</taxon>
        <taxon>Pterygota</taxon>
        <taxon>Neoptera</taxon>
        <taxon>Polyneoptera</taxon>
        <taxon>Dictyoptera</taxon>
        <taxon>Blattodea</taxon>
        <taxon>Blaberoidea</taxon>
        <taxon>Blaberidae</taxon>
        <taxon>Diplopterinae</taxon>
        <taxon>Diploptera</taxon>
    </lineage>
</organism>
<accession>A0AAD7ZMC7</accession>
<comment type="subcellular location">
    <subcellularLocation>
        <location evidence="1">Membrane</location>
        <topology evidence="1">Multi-pass membrane protein</topology>
    </subcellularLocation>
</comment>
<evidence type="ECO:0000256" key="3">
    <source>
        <dbReference type="ARBA" id="ARBA00022989"/>
    </source>
</evidence>
<evidence type="ECO:0000256" key="4">
    <source>
        <dbReference type="ARBA" id="ARBA00023136"/>
    </source>
</evidence>
<dbReference type="EMBL" id="JASPKZ010007690">
    <property type="protein sequence ID" value="KAJ9583042.1"/>
    <property type="molecule type" value="Genomic_DNA"/>
</dbReference>
<feature type="non-terminal residue" evidence="6">
    <location>
        <position position="1"/>
    </location>
</feature>
<reference evidence="6" key="1">
    <citation type="journal article" date="2023" name="IScience">
        <title>Live-bearing cockroach genome reveals convergent evolutionary mechanisms linked to viviparity in insects and beyond.</title>
        <authorList>
            <person name="Fouks B."/>
            <person name="Harrison M.C."/>
            <person name="Mikhailova A.A."/>
            <person name="Marchal E."/>
            <person name="English S."/>
            <person name="Carruthers M."/>
            <person name="Jennings E.C."/>
            <person name="Chiamaka E.L."/>
            <person name="Frigard R.A."/>
            <person name="Pippel M."/>
            <person name="Attardo G.M."/>
            <person name="Benoit J.B."/>
            <person name="Bornberg-Bauer E."/>
            <person name="Tobe S.S."/>
        </authorList>
    </citation>
    <scope>NUCLEOTIDE SEQUENCE</scope>
    <source>
        <strain evidence="6">Stay&amp;Tobe</strain>
    </source>
</reference>
<evidence type="ECO:0000256" key="1">
    <source>
        <dbReference type="ARBA" id="ARBA00004141"/>
    </source>
</evidence>
<dbReference type="InterPro" id="IPR050579">
    <property type="entry name" value="PMP-22/EMP/MP20-like"/>
</dbReference>
<keyword evidence="7" id="KW-1185">Reference proteome</keyword>
<dbReference type="Proteomes" id="UP001233999">
    <property type="component" value="Unassembled WGS sequence"/>
</dbReference>
<keyword evidence="2 5" id="KW-0812">Transmembrane</keyword>
<keyword evidence="3 5" id="KW-1133">Transmembrane helix</keyword>
<dbReference type="GO" id="GO:0005886">
    <property type="term" value="C:plasma membrane"/>
    <property type="evidence" value="ECO:0007669"/>
    <property type="project" value="TreeGrafter"/>
</dbReference>
<evidence type="ECO:0000313" key="6">
    <source>
        <dbReference type="EMBL" id="KAJ9583042.1"/>
    </source>
</evidence>
<gene>
    <name evidence="6" type="ORF">L9F63_022621</name>
</gene>
<protein>
    <submittedName>
        <fullName evidence="6">Uncharacterized protein</fullName>
    </submittedName>
</protein>
<dbReference type="PANTHER" id="PTHR10671">
    <property type="entry name" value="EPITHELIAL MEMBRANE PROTEIN-RELATED"/>
    <property type="match status" value="1"/>
</dbReference>
<feature type="transmembrane region" description="Helical" evidence="5">
    <location>
        <begin position="170"/>
        <end position="186"/>
    </location>
</feature>
<keyword evidence="4 5" id="KW-0472">Membrane</keyword>
<dbReference type="Pfam" id="PF13903">
    <property type="entry name" value="Claudin_2"/>
    <property type="match status" value="1"/>
</dbReference>
<evidence type="ECO:0000313" key="7">
    <source>
        <dbReference type="Proteomes" id="UP001233999"/>
    </source>
</evidence>
<sequence>MGSKREEKLSRQLMFERRVLFACTAMIGLSIILWIAAVATDWWFIVDGGEHGIFVNETKRFFLHSNSGLWRICRTSYARMMLTPGNATNITGITTTVNVTSKITIFKFCKFHDMFPPDAKIRQDASLDKTILNYTRSETSFSIISLLLMVMGFIFSTYTFRNPRYMFKRLAGGIHFLTVAIISAIMDI</sequence>
<reference evidence="6" key="2">
    <citation type="submission" date="2023-05" db="EMBL/GenBank/DDBJ databases">
        <authorList>
            <person name="Fouks B."/>
        </authorList>
    </citation>
    <scope>NUCLEOTIDE SEQUENCE</scope>
    <source>
        <strain evidence="6">Stay&amp;Tobe</strain>
        <tissue evidence="6">Testes</tissue>
    </source>
</reference>
<evidence type="ECO:0000256" key="5">
    <source>
        <dbReference type="SAM" id="Phobius"/>
    </source>
</evidence>
<feature type="transmembrane region" description="Helical" evidence="5">
    <location>
        <begin position="20"/>
        <end position="45"/>
    </location>
</feature>
<dbReference type="Gene3D" id="1.20.140.150">
    <property type="match status" value="1"/>
</dbReference>
<name>A0AAD7ZMC7_DIPPU</name>
<dbReference type="PANTHER" id="PTHR10671:SF82">
    <property type="entry name" value="GH19567P"/>
    <property type="match status" value="1"/>
</dbReference>
<proteinExistence type="predicted"/>
<evidence type="ECO:0000256" key="2">
    <source>
        <dbReference type="ARBA" id="ARBA00022692"/>
    </source>
</evidence>
<comment type="caution">
    <text evidence="6">The sequence shown here is derived from an EMBL/GenBank/DDBJ whole genome shotgun (WGS) entry which is preliminary data.</text>
</comment>
<dbReference type="InterPro" id="IPR004031">
    <property type="entry name" value="PMP22/EMP/MP20/Claudin"/>
</dbReference>
<dbReference type="AlphaFoldDB" id="A0AAD7ZMC7"/>
<feature type="transmembrane region" description="Helical" evidence="5">
    <location>
        <begin position="139"/>
        <end position="158"/>
    </location>
</feature>